<dbReference type="InterPro" id="IPR025997">
    <property type="entry name" value="SBP_2_dom"/>
</dbReference>
<keyword evidence="7" id="KW-1185">Reference proteome</keyword>
<comment type="caution">
    <text evidence="6">The sequence shown here is derived from an EMBL/GenBank/DDBJ whole genome shotgun (WGS) entry which is preliminary data.</text>
</comment>
<dbReference type="Proteomes" id="UP001271780">
    <property type="component" value="Unassembled WGS sequence"/>
</dbReference>
<organism evidence="6 7">
    <name type="scientific">Mesorhizobium dulcispinae</name>
    <dbReference type="NCBI Taxonomy" id="3072316"/>
    <lineage>
        <taxon>Bacteria</taxon>
        <taxon>Pseudomonadati</taxon>
        <taxon>Pseudomonadota</taxon>
        <taxon>Alphaproteobacteria</taxon>
        <taxon>Hyphomicrobiales</taxon>
        <taxon>Phyllobacteriaceae</taxon>
        <taxon>Mesorhizobium</taxon>
    </lineage>
</organism>
<evidence type="ECO:0000259" key="5">
    <source>
        <dbReference type="Pfam" id="PF13407"/>
    </source>
</evidence>
<dbReference type="RefSeq" id="WP_320316166.1">
    <property type="nucleotide sequence ID" value="NZ_JAVIIX010000004.1"/>
</dbReference>
<dbReference type="SUPFAM" id="SSF53822">
    <property type="entry name" value="Periplasmic binding protein-like I"/>
    <property type="match status" value="1"/>
</dbReference>
<keyword evidence="3 4" id="KW-0732">Signal</keyword>
<dbReference type="PANTHER" id="PTHR46847:SF1">
    <property type="entry name" value="D-ALLOSE-BINDING PERIPLASMIC PROTEIN-RELATED"/>
    <property type="match status" value="1"/>
</dbReference>
<feature type="chain" id="PRO_5046671294" evidence="4">
    <location>
        <begin position="20"/>
        <end position="323"/>
    </location>
</feature>
<evidence type="ECO:0000256" key="4">
    <source>
        <dbReference type="SAM" id="SignalP"/>
    </source>
</evidence>
<evidence type="ECO:0000313" key="6">
    <source>
        <dbReference type="EMBL" id="MDX8471810.1"/>
    </source>
</evidence>
<sequence length="323" mass="34133">MKKFLISTALAALWSTAFAATLSMPATAFAAKLGVSIVNFDNNFQTLLMHGMQARAKEKGADIQVEDAQNDVAKQLDQVKNFIASGVDAIIVTLVDTNASKTISEEAAKAGIPLVFVNLEPVDMAKLPEKQVYVGSNEVESGTLEAFEVCKMLRAKGKSAGATAYIVMGSLVHQAALQRTKDVEQIFATDMCNFIKVTDKQSSEWSRDNAQNLMTNWLTAGAAPDAVIANNDESAIGAILALKANGVDMKNVVVGGIDATQDGLQAMKAGELSVTVFQNAKGQGGGGVDAALALAKGEKVDRVVYVPFELVTPANAAEYLDKN</sequence>
<feature type="domain" description="Periplasmic binding protein" evidence="5">
    <location>
        <begin position="34"/>
        <end position="299"/>
    </location>
</feature>
<dbReference type="InterPro" id="IPR028082">
    <property type="entry name" value="Peripla_BP_I"/>
</dbReference>
<comment type="similarity">
    <text evidence="2">Belongs to the bacterial solute-binding protein 2 family.</text>
</comment>
<evidence type="ECO:0000256" key="1">
    <source>
        <dbReference type="ARBA" id="ARBA00004196"/>
    </source>
</evidence>
<comment type="subcellular location">
    <subcellularLocation>
        <location evidence="1">Cell envelope</location>
    </subcellularLocation>
</comment>
<feature type="signal peptide" evidence="4">
    <location>
        <begin position="1"/>
        <end position="19"/>
    </location>
</feature>
<gene>
    <name evidence="6" type="ORF">RFM27_06990</name>
</gene>
<evidence type="ECO:0000256" key="3">
    <source>
        <dbReference type="ARBA" id="ARBA00022729"/>
    </source>
</evidence>
<evidence type="ECO:0000313" key="7">
    <source>
        <dbReference type="Proteomes" id="UP001271780"/>
    </source>
</evidence>
<dbReference type="EMBL" id="JAVIIZ010000003">
    <property type="protein sequence ID" value="MDX8471810.1"/>
    <property type="molecule type" value="Genomic_DNA"/>
</dbReference>
<protein>
    <submittedName>
        <fullName evidence="6">Substrate-binding domain-containing protein</fullName>
    </submittedName>
</protein>
<evidence type="ECO:0000256" key="2">
    <source>
        <dbReference type="ARBA" id="ARBA00007639"/>
    </source>
</evidence>
<dbReference type="PANTHER" id="PTHR46847">
    <property type="entry name" value="D-ALLOSE-BINDING PERIPLASMIC PROTEIN-RELATED"/>
    <property type="match status" value="1"/>
</dbReference>
<dbReference type="Gene3D" id="3.40.50.2300">
    <property type="match status" value="2"/>
</dbReference>
<proteinExistence type="inferred from homology"/>
<accession>A0ABU4XAJ0</accession>
<name>A0ABU4XAJ0_9HYPH</name>
<reference evidence="6 7" key="1">
    <citation type="submission" date="2023-08" db="EMBL/GenBank/DDBJ databases">
        <title>Implementing the SeqCode for naming new Mesorhizobium species isolated from Vachellia karroo root nodules.</title>
        <authorList>
            <person name="Van Lill M."/>
        </authorList>
    </citation>
    <scope>NUCLEOTIDE SEQUENCE [LARGE SCALE GENOMIC DNA]</scope>
    <source>
        <strain evidence="6 7">VK23A</strain>
    </source>
</reference>
<dbReference type="Pfam" id="PF13407">
    <property type="entry name" value="Peripla_BP_4"/>
    <property type="match status" value="1"/>
</dbReference>